<dbReference type="EMBL" id="JACXVP010000002">
    <property type="protein sequence ID" value="KAG5620991.1"/>
    <property type="molecule type" value="Genomic_DNA"/>
</dbReference>
<reference evidence="1 2" key="1">
    <citation type="submission" date="2020-09" db="EMBL/GenBank/DDBJ databases">
        <title>De no assembly of potato wild relative species, Solanum commersonii.</title>
        <authorList>
            <person name="Cho K."/>
        </authorList>
    </citation>
    <scope>NUCLEOTIDE SEQUENCE [LARGE SCALE GENOMIC DNA]</scope>
    <source>
        <strain evidence="1">LZ3.2</strain>
        <tissue evidence="1">Leaf</tissue>
    </source>
</reference>
<proteinExistence type="predicted"/>
<sequence length="170" mass="20079">MANENLNKLCMDESDPMLNAVSKKYKFFLWSDKEEVDPRSIRDGALCLIDDSTLRTPSLVVASDMTYTACHCKSSPRKLPKFLHFSSFFPSSLRWPTRHACDFWWLNSGVCRNWPYLHVCEWFNNIGINHQEGMGKNKKWELKRRGTQRVESRRPNYLVYVLRSALRRTR</sequence>
<comment type="caution">
    <text evidence="1">The sequence shown here is derived from an EMBL/GenBank/DDBJ whole genome shotgun (WGS) entry which is preliminary data.</text>
</comment>
<dbReference type="AlphaFoldDB" id="A0A9J6AAM6"/>
<keyword evidence="2" id="KW-1185">Reference proteome</keyword>
<accession>A0A9J6AAM6</accession>
<name>A0A9J6AAM6_SOLCO</name>
<protein>
    <submittedName>
        <fullName evidence="1">Uncharacterized protein</fullName>
    </submittedName>
</protein>
<organism evidence="1 2">
    <name type="scientific">Solanum commersonii</name>
    <name type="common">Commerson's wild potato</name>
    <name type="synonym">Commerson's nightshade</name>
    <dbReference type="NCBI Taxonomy" id="4109"/>
    <lineage>
        <taxon>Eukaryota</taxon>
        <taxon>Viridiplantae</taxon>
        <taxon>Streptophyta</taxon>
        <taxon>Embryophyta</taxon>
        <taxon>Tracheophyta</taxon>
        <taxon>Spermatophyta</taxon>
        <taxon>Magnoliopsida</taxon>
        <taxon>eudicotyledons</taxon>
        <taxon>Gunneridae</taxon>
        <taxon>Pentapetalae</taxon>
        <taxon>asterids</taxon>
        <taxon>lamiids</taxon>
        <taxon>Solanales</taxon>
        <taxon>Solanaceae</taxon>
        <taxon>Solanoideae</taxon>
        <taxon>Solaneae</taxon>
        <taxon>Solanum</taxon>
    </lineage>
</organism>
<gene>
    <name evidence="1" type="ORF">H5410_006209</name>
</gene>
<evidence type="ECO:0000313" key="1">
    <source>
        <dbReference type="EMBL" id="KAG5620991.1"/>
    </source>
</evidence>
<dbReference type="Proteomes" id="UP000824120">
    <property type="component" value="Chromosome 2"/>
</dbReference>
<evidence type="ECO:0000313" key="2">
    <source>
        <dbReference type="Proteomes" id="UP000824120"/>
    </source>
</evidence>